<dbReference type="Gene3D" id="3.40.640.10">
    <property type="entry name" value="Type I PLP-dependent aspartate aminotransferase-like (Major domain)"/>
    <property type="match status" value="1"/>
</dbReference>
<dbReference type="RefSeq" id="WP_011801533.1">
    <property type="nucleotide sequence ID" value="NC_008781.1"/>
</dbReference>
<dbReference type="STRING" id="365044.Pnap_2147"/>
<dbReference type="KEGG" id="pna:Pnap_2147"/>
<dbReference type="CDD" id="cd00609">
    <property type="entry name" value="AAT_like"/>
    <property type="match status" value="1"/>
</dbReference>
<keyword evidence="8" id="KW-0368">Histidine biosynthesis</keyword>
<evidence type="ECO:0000313" key="13">
    <source>
        <dbReference type="Proteomes" id="UP000000644"/>
    </source>
</evidence>
<sequence length="347" mass="36699">MMNAFPQQGARIHGGPDRHGVPLHDFSTNSNACAPCPAALQAVRQADASQYPDASYTALRGQLAGFHGVDATRIVLAGSASEFIFRITALAAQTAHTAGEGGAVWLPPHSYGDYAQAARAHRLTLASEPGQAQLLWACEPSSPLGAAQAGLGDMADACAAKAMLVLDRAYEPLRLGGAPSLSKAQLQTVWQLWTPNKALGLTGVRAAYAIAPVGAQAQAFQLDQLSPSWPVGAHGVALLQAWTDGGVQAWLADSLDTLRDWKARQIALCESMGWTCLPSDANFFCARPALPEGLSLQQALDRLRSHGIKLRDTASFGLPGHVRISVQPPLAQDALHNAWQQLIKASQ</sequence>
<evidence type="ECO:0000256" key="9">
    <source>
        <dbReference type="ARBA" id="ARBA00047481"/>
    </source>
</evidence>
<feature type="domain" description="Aminotransferase class I/classII large" evidence="11">
    <location>
        <begin position="25"/>
        <end position="338"/>
    </location>
</feature>
<dbReference type="eggNOG" id="COG0079">
    <property type="taxonomic scope" value="Bacteria"/>
</dbReference>
<dbReference type="GO" id="GO:0000105">
    <property type="term" value="P:L-histidine biosynthetic process"/>
    <property type="evidence" value="ECO:0007669"/>
    <property type="project" value="UniProtKB-KW"/>
</dbReference>
<evidence type="ECO:0000256" key="4">
    <source>
        <dbReference type="ARBA" id="ARBA00022576"/>
    </source>
</evidence>
<dbReference type="AlphaFoldDB" id="A1VP77"/>
<comment type="pathway">
    <text evidence="1">Amino-acid biosynthesis; L-histidine biosynthesis; L-histidine from 5-phospho-alpha-D-ribose 1-diphosphate: step 7/9.</text>
</comment>
<evidence type="ECO:0000256" key="8">
    <source>
        <dbReference type="ARBA" id="ARBA00023102"/>
    </source>
</evidence>
<keyword evidence="13" id="KW-1185">Reference proteome</keyword>
<dbReference type="SUPFAM" id="SSF53383">
    <property type="entry name" value="PLP-dependent transferases"/>
    <property type="match status" value="1"/>
</dbReference>
<feature type="region of interest" description="Disordered" evidence="10">
    <location>
        <begin position="1"/>
        <end position="23"/>
    </location>
</feature>
<keyword evidence="4 12" id="KW-0032">Aminotransferase</keyword>
<comment type="similarity">
    <text evidence="2">Belongs to the class-II pyridoxal-phosphate-dependent aminotransferase family. Histidinol-phosphate aminotransferase subfamily.</text>
</comment>
<protein>
    <recommendedName>
        <fullName evidence="3">histidinol-phosphate transaminase</fullName>
        <ecNumber evidence="3">2.6.1.9</ecNumber>
    </recommendedName>
</protein>
<evidence type="ECO:0000256" key="1">
    <source>
        <dbReference type="ARBA" id="ARBA00005011"/>
    </source>
</evidence>
<evidence type="ECO:0000256" key="2">
    <source>
        <dbReference type="ARBA" id="ARBA00007970"/>
    </source>
</evidence>
<evidence type="ECO:0000256" key="6">
    <source>
        <dbReference type="ARBA" id="ARBA00022679"/>
    </source>
</evidence>
<organism evidence="12 13">
    <name type="scientific">Polaromonas naphthalenivorans (strain CJ2)</name>
    <dbReference type="NCBI Taxonomy" id="365044"/>
    <lineage>
        <taxon>Bacteria</taxon>
        <taxon>Pseudomonadati</taxon>
        <taxon>Pseudomonadota</taxon>
        <taxon>Betaproteobacteria</taxon>
        <taxon>Burkholderiales</taxon>
        <taxon>Comamonadaceae</taxon>
        <taxon>Polaromonas</taxon>
    </lineage>
</organism>
<evidence type="ECO:0000256" key="10">
    <source>
        <dbReference type="SAM" id="MobiDB-lite"/>
    </source>
</evidence>
<dbReference type="InterPro" id="IPR015422">
    <property type="entry name" value="PyrdxlP-dep_Trfase_small"/>
</dbReference>
<dbReference type="GO" id="GO:0004400">
    <property type="term" value="F:histidinol-phosphate transaminase activity"/>
    <property type="evidence" value="ECO:0007669"/>
    <property type="project" value="UniProtKB-EC"/>
</dbReference>
<dbReference type="InterPro" id="IPR004839">
    <property type="entry name" value="Aminotransferase_I/II_large"/>
</dbReference>
<dbReference type="Pfam" id="PF00155">
    <property type="entry name" value="Aminotran_1_2"/>
    <property type="match status" value="1"/>
</dbReference>
<keyword evidence="5" id="KW-0028">Amino-acid biosynthesis</keyword>
<gene>
    <name evidence="12" type="ordered locus">Pnap_2147</name>
</gene>
<keyword evidence="6 12" id="KW-0808">Transferase</keyword>
<dbReference type="Proteomes" id="UP000000644">
    <property type="component" value="Chromosome"/>
</dbReference>
<dbReference type="HOGENOM" id="CLU_017584_3_2_4"/>
<evidence type="ECO:0000259" key="11">
    <source>
        <dbReference type="Pfam" id="PF00155"/>
    </source>
</evidence>
<dbReference type="InterPro" id="IPR015421">
    <property type="entry name" value="PyrdxlP-dep_Trfase_major"/>
</dbReference>
<dbReference type="GO" id="GO:0030170">
    <property type="term" value="F:pyridoxal phosphate binding"/>
    <property type="evidence" value="ECO:0007669"/>
    <property type="project" value="InterPro"/>
</dbReference>
<dbReference type="Gene3D" id="3.90.1150.10">
    <property type="entry name" value="Aspartate Aminotransferase, domain 1"/>
    <property type="match status" value="1"/>
</dbReference>
<comment type="catalytic activity">
    <reaction evidence="9">
        <text>L-histidinol phosphate + 2-oxoglutarate = 3-(imidazol-4-yl)-2-oxopropyl phosphate + L-glutamate</text>
        <dbReference type="Rhea" id="RHEA:23744"/>
        <dbReference type="ChEBI" id="CHEBI:16810"/>
        <dbReference type="ChEBI" id="CHEBI:29985"/>
        <dbReference type="ChEBI" id="CHEBI:57766"/>
        <dbReference type="ChEBI" id="CHEBI:57980"/>
        <dbReference type="EC" id="2.6.1.9"/>
    </reaction>
</comment>
<dbReference type="PANTHER" id="PTHR43643:SF6">
    <property type="entry name" value="HISTIDINOL-PHOSPHATE AMINOTRANSFERASE"/>
    <property type="match status" value="1"/>
</dbReference>
<dbReference type="PANTHER" id="PTHR43643">
    <property type="entry name" value="HISTIDINOL-PHOSPHATE AMINOTRANSFERASE 2"/>
    <property type="match status" value="1"/>
</dbReference>
<name>A1VP77_POLNA</name>
<dbReference type="OrthoDB" id="9813612at2"/>
<dbReference type="EC" id="2.6.1.9" evidence="3"/>
<dbReference type="InterPro" id="IPR050106">
    <property type="entry name" value="HistidinolP_aminotransfase"/>
</dbReference>
<evidence type="ECO:0000256" key="7">
    <source>
        <dbReference type="ARBA" id="ARBA00022898"/>
    </source>
</evidence>
<proteinExistence type="inferred from homology"/>
<evidence type="ECO:0000313" key="12">
    <source>
        <dbReference type="EMBL" id="ABM37455.1"/>
    </source>
</evidence>
<keyword evidence="7" id="KW-0663">Pyridoxal phosphate</keyword>
<dbReference type="InterPro" id="IPR015424">
    <property type="entry name" value="PyrdxlP-dep_Trfase"/>
</dbReference>
<reference evidence="13" key="1">
    <citation type="journal article" date="2009" name="Environ. Microbiol.">
        <title>The genome of Polaromonas naphthalenivorans strain CJ2, isolated from coal tar-contaminated sediment, reveals physiological and metabolic versatility and evolution through extensive horizontal gene transfer.</title>
        <authorList>
            <person name="Yagi J.M."/>
            <person name="Sims D."/>
            <person name="Brettin T."/>
            <person name="Bruce D."/>
            <person name="Madsen E.L."/>
        </authorList>
    </citation>
    <scope>NUCLEOTIDE SEQUENCE [LARGE SCALE GENOMIC DNA]</scope>
    <source>
        <strain evidence="13">CJ2</strain>
    </source>
</reference>
<evidence type="ECO:0000256" key="5">
    <source>
        <dbReference type="ARBA" id="ARBA00022605"/>
    </source>
</evidence>
<accession>A1VP77</accession>
<evidence type="ECO:0000256" key="3">
    <source>
        <dbReference type="ARBA" id="ARBA00012748"/>
    </source>
</evidence>
<dbReference type="EMBL" id="CP000529">
    <property type="protein sequence ID" value="ABM37455.1"/>
    <property type="molecule type" value="Genomic_DNA"/>
</dbReference>